<reference evidence="1" key="1">
    <citation type="submission" date="2016-10" db="EMBL/GenBank/DDBJ databases">
        <title>CRISPR-Cas defence system in Roseofilum reptotaenium: evidence of a bacteriophage-cyanobacterium arms race in the coral black band disease.</title>
        <authorList>
            <person name="Buerger P."/>
            <person name="Wood-Charlson E.M."/>
            <person name="Weynberg K.D."/>
            <person name="Willis B."/>
            <person name="Van Oppen M.J."/>
        </authorList>
    </citation>
    <scope>NUCLEOTIDE SEQUENCE [LARGE SCALE GENOMIC DNA]</scope>
    <source>
        <strain evidence="1">AO1-A</strain>
    </source>
</reference>
<keyword evidence="2" id="KW-1185">Reference proteome</keyword>
<name>A0A1L9QJR1_9CYAN</name>
<dbReference type="Proteomes" id="UP000183940">
    <property type="component" value="Unassembled WGS sequence"/>
</dbReference>
<organism evidence="1 2">
    <name type="scientific">Roseofilum reptotaenium AO1-A</name>
    <dbReference type="NCBI Taxonomy" id="1925591"/>
    <lineage>
        <taxon>Bacteria</taxon>
        <taxon>Bacillati</taxon>
        <taxon>Cyanobacteriota</taxon>
        <taxon>Cyanophyceae</taxon>
        <taxon>Desertifilales</taxon>
        <taxon>Desertifilaceae</taxon>
        <taxon>Roseofilum</taxon>
    </lineage>
</organism>
<dbReference type="EMBL" id="MLAW01000083">
    <property type="protein sequence ID" value="OJJ14162.1"/>
    <property type="molecule type" value="Genomic_DNA"/>
</dbReference>
<accession>A0A1L9QJR1</accession>
<sequence>MYKQSIIVKSIIYKETGFVALLHRRVHLWAQTRFLTPVGARSAKKPGLLLLSIAECICEYKPGF</sequence>
<dbReference type="STRING" id="1925591.BI308_25155"/>
<evidence type="ECO:0000313" key="2">
    <source>
        <dbReference type="Proteomes" id="UP000183940"/>
    </source>
</evidence>
<evidence type="ECO:0000313" key="1">
    <source>
        <dbReference type="EMBL" id="OJJ14162.1"/>
    </source>
</evidence>
<dbReference type="AlphaFoldDB" id="A0A1L9QJR1"/>
<protein>
    <submittedName>
        <fullName evidence="1">Uncharacterized protein</fullName>
    </submittedName>
</protein>
<comment type="caution">
    <text evidence="1">The sequence shown here is derived from an EMBL/GenBank/DDBJ whole genome shotgun (WGS) entry which is preliminary data.</text>
</comment>
<proteinExistence type="predicted"/>
<gene>
    <name evidence="1" type="ORF">BI308_25155</name>
</gene>